<feature type="transmembrane region" description="Helical" evidence="6">
    <location>
        <begin position="102"/>
        <end position="121"/>
    </location>
</feature>
<evidence type="ECO:0000256" key="2">
    <source>
        <dbReference type="ARBA" id="ARBA00022692"/>
    </source>
</evidence>
<comment type="subcellular location">
    <subcellularLocation>
        <location evidence="1">Membrane</location>
        <topology evidence="1">Multi-pass membrane protein</topology>
    </subcellularLocation>
</comment>
<organism evidence="7 8">
    <name type="scientific">Anaerococcus kampingae</name>
    <dbReference type="NCBI Taxonomy" id="3115614"/>
    <lineage>
        <taxon>Bacteria</taxon>
        <taxon>Bacillati</taxon>
        <taxon>Bacillota</taxon>
        <taxon>Tissierellia</taxon>
        <taxon>Tissierellales</taxon>
        <taxon>Peptoniphilaceae</taxon>
        <taxon>Anaerococcus</taxon>
    </lineage>
</organism>
<gene>
    <name evidence="7" type="ORF">ACCQ42_04255</name>
</gene>
<evidence type="ECO:0000256" key="1">
    <source>
        <dbReference type="ARBA" id="ARBA00004141"/>
    </source>
</evidence>
<evidence type="ECO:0000313" key="8">
    <source>
        <dbReference type="Proteomes" id="UP001637994"/>
    </source>
</evidence>
<keyword evidence="3" id="KW-0133">Cell shape</keyword>
<feature type="transmembrane region" description="Helical" evidence="6">
    <location>
        <begin position="128"/>
        <end position="149"/>
    </location>
</feature>
<feature type="transmembrane region" description="Helical" evidence="6">
    <location>
        <begin position="216"/>
        <end position="232"/>
    </location>
</feature>
<feature type="transmembrane region" description="Helical" evidence="6">
    <location>
        <begin position="45"/>
        <end position="64"/>
    </location>
</feature>
<feature type="transmembrane region" description="Helical" evidence="6">
    <location>
        <begin position="354"/>
        <end position="376"/>
    </location>
</feature>
<dbReference type="Pfam" id="PF01098">
    <property type="entry name" value="FTSW_RODA_SPOVE"/>
    <property type="match status" value="1"/>
</dbReference>
<feature type="transmembrane region" description="Helical" evidence="6">
    <location>
        <begin position="239"/>
        <end position="257"/>
    </location>
</feature>
<evidence type="ECO:0000313" key="7">
    <source>
        <dbReference type="EMBL" id="MFO3666976.1"/>
    </source>
</evidence>
<evidence type="ECO:0000256" key="5">
    <source>
        <dbReference type="ARBA" id="ARBA00023136"/>
    </source>
</evidence>
<proteinExistence type="predicted"/>
<dbReference type="EMBL" id="JBGMEF010000018">
    <property type="protein sequence ID" value="MFO3666976.1"/>
    <property type="molecule type" value="Genomic_DNA"/>
</dbReference>
<feature type="transmembrane region" description="Helical" evidence="6">
    <location>
        <begin position="21"/>
        <end position="39"/>
    </location>
</feature>
<dbReference type="PANTHER" id="PTHR30474">
    <property type="entry name" value="CELL CYCLE PROTEIN"/>
    <property type="match status" value="1"/>
</dbReference>
<dbReference type="PANTHER" id="PTHR30474:SF3">
    <property type="entry name" value="PEPTIDOGLYCAN GLYCOSYLTRANSFERASE RODA"/>
    <property type="match status" value="1"/>
</dbReference>
<dbReference type="InterPro" id="IPR001182">
    <property type="entry name" value="FtsW/RodA"/>
</dbReference>
<name>A0ABW9MDU1_9FIRM</name>
<feature type="transmembrane region" description="Helical" evidence="6">
    <location>
        <begin position="193"/>
        <end position="210"/>
    </location>
</feature>
<comment type="caution">
    <text evidence="7">The sequence shown here is derived from an EMBL/GenBank/DDBJ whole genome shotgun (WGS) entry which is preliminary data.</text>
</comment>
<accession>A0ABW9MDU1</accession>
<sequence>MFKKLDNPEKSMVHSRAKANILLFIFEFLSLSLAMIFNIENLTNIDFYTYIAILIVTLLVSFLVDKFTKSDNILLLIVNMLFSIGVAIIYRLDPKLGRRQLQFYLAGVVLFFLTYFILKSFKFWDKLILFYAGVSIVLFILTLVFGTYLGGAKNWIVIKNIITIQPSEFIKVPLAFFIASFYANFNKISLKPFGRYFMNFIIYVFIGFLFLQKDLGTALIFFGTLIVSQFVYEKDRRLIFINMFFMIIGSIVAYFLFGHVRIRVSTWLDPWSDINVTGYQITQALFATASGGLFGTGIGLGHPDYVPVAESDFIFSAICEEMGIFMGIGVVLLFMILVYRALKISLTQQVKFYSVLAFCIGVLFALQTLIILGGVLKIIPLTGVTLPFISQGGSSMLAGFILLGCLQYCGEEVNIGGSKNVK</sequence>
<protein>
    <submittedName>
        <fullName evidence="7">FtsW/RodA/SpoVE family cell cycle protein</fullName>
    </submittedName>
</protein>
<keyword evidence="2 6" id="KW-0812">Transmembrane</keyword>
<dbReference type="Proteomes" id="UP001637994">
    <property type="component" value="Unassembled WGS sequence"/>
</dbReference>
<reference evidence="7 8" key="1">
    <citation type="journal article" date="2025" name="Anaerobe">
        <title>Description of Anaerococcus kampingiae sp. nov., Anaerococcus groningensis sp. nov., Anaerococcus martiniensis sp. nov., and Anaerococcus cruorum sp. nov., isolated from human clinical specimens.</title>
        <authorList>
            <person name="Boiten K.E."/>
            <person name="Meijer J."/>
            <person name="van Wezel E.M."/>
            <person name="Veloo A.C.M."/>
        </authorList>
    </citation>
    <scope>NUCLEOTIDE SEQUENCE [LARGE SCALE GENOMIC DNA]</scope>
    <source>
        <strain evidence="7 8">ENR0874</strain>
    </source>
</reference>
<feature type="transmembrane region" description="Helical" evidence="6">
    <location>
        <begin position="73"/>
        <end position="90"/>
    </location>
</feature>
<feature type="transmembrane region" description="Helical" evidence="6">
    <location>
        <begin position="322"/>
        <end position="342"/>
    </location>
</feature>
<keyword evidence="8" id="KW-1185">Reference proteome</keyword>
<feature type="transmembrane region" description="Helical" evidence="6">
    <location>
        <begin position="169"/>
        <end position="186"/>
    </location>
</feature>
<keyword evidence="5 6" id="KW-0472">Membrane</keyword>
<dbReference type="RefSeq" id="WP_106460186.1">
    <property type="nucleotide sequence ID" value="NZ_JBGMEF010000018.1"/>
</dbReference>
<evidence type="ECO:0000256" key="4">
    <source>
        <dbReference type="ARBA" id="ARBA00022989"/>
    </source>
</evidence>
<keyword evidence="4 6" id="KW-1133">Transmembrane helix</keyword>
<evidence type="ECO:0000256" key="6">
    <source>
        <dbReference type="SAM" id="Phobius"/>
    </source>
</evidence>
<feature type="transmembrane region" description="Helical" evidence="6">
    <location>
        <begin position="388"/>
        <end position="409"/>
    </location>
</feature>
<evidence type="ECO:0000256" key="3">
    <source>
        <dbReference type="ARBA" id="ARBA00022960"/>
    </source>
</evidence>